<protein>
    <recommendedName>
        <fullName evidence="4">Cyanovirin-N domain-containing protein</fullName>
    </recommendedName>
</protein>
<feature type="compositionally biased region" description="Basic and acidic residues" evidence="1">
    <location>
        <begin position="1"/>
        <end position="12"/>
    </location>
</feature>
<gene>
    <name evidence="2" type="ORF">SPSK_09723</name>
</gene>
<dbReference type="RefSeq" id="XP_016586928.1">
    <property type="nucleotide sequence ID" value="XM_016736293.1"/>
</dbReference>
<reference evidence="2 3" key="1">
    <citation type="journal article" date="2014" name="BMC Genomics">
        <title>Comparative genomics of the major fungal agents of human and animal Sporotrichosis: Sporothrix schenckii and Sporothrix brasiliensis.</title>
        <authorList>
            <person name="Teixeira M.M."/>
            <person name="de Almeida L.G."/>
            <person name="Kubitschek-Barreira P."/>
            <person name="Alves F.L."/>
            <person name="Kioshima E.S."/>
            <person name="Abadio A.K."/>
            <person name="Fernandes L."/>
            <person name="Derengowski L.S."/>
            <person name="Ferreira K.S."/>
            <person name="Souza R.C."/>
            <person name="Ruiz J.C."/>
            <person name="de Andrade N.C."/>
            <person name="Paes H.C."/>
            <person name="Nicola A.M."/>
            <person name="Albuquerque P."/>
            <person name="Gerber A.L."/>
            <person name="Martins V.P."/>
            <person name="Peconick L.D."/>
            <person name="Neto A.V."/>
            <person name="Chaucanez C.B."/>
            <person name="Silva P.A."/>
            <person name="Cunha O.L."/>
            <person name="de Oliveira F.F."/>
            <person name="dos Santos T.C."/>
            <person name="Barros A.L."/>
            <person name="Soares M.A."/>
            <person name="de Oliveira L.M."/>
            <person name="Marini M.M."/>
            <person name="Villalobos-Duno H."/>
            <person name="Cunha M.M."/>
            <person name="de Hoog S."/>
            <person name="da Silveira J.F."/>
            <person name="Henrissat B."/>
            <person name="Nino-Vega G.A."/>
            <person name="Cisalpino P.S."/>
            <person name="Mora-Montes H.M."/>
            <person name="Almeida S.R."/>
            <person name="Stajich J.E."/>
            <person name="Lopes-Bezerra L.M."/>
            <person name="Vasconcelos A.T."/>
            <person name="Felipe M.S."/>
        </authorList>
    </citation>
    <scope>NUCLEOTIDE SEQUENCE [LARGE SCALE GENOMIC DNA]</scope>
    <source>
        <strain evidence="2 3">1099-18</strain>
    </source>
</reference>
<dbReference type="OrthoDB" id="10361907at2759"/>
<reference evidence="2 3" key="2">
    <citation type="journal article" date="2015" name="Eukaryot. Cell">
        <title>Asexual propagation of a virulent clone complex in a human and feline outbreak of sporotrichosis.</title>
        <authorList>
            <person name="Teixeira Mde M."/>
            <person name="Rodrigues A.M."/>
            <person name="Tsui C.K."/>
            <person name="de Almeida L.G."/>
            <person name="Van Diepeningen A.D."/>
            <person name="van den Ende B.G."/>
            <person name="Fernandes G.F."/>
            <person name="Kano R."/>
            <person name="Hamelin R.C."/>
            <person name="Lopes-Bezerra L.M."/>
            <person name="Vasconcelos A.T."/>
            <person name="de Hoog S."/>
            <person name="de Camargo Z.P."/>
            <person name="Felipe M.S."/>
        </authorList>
    </citation>
    <scope>NUCLEOTIDE SEQUENCE [LARGE SCALE GENOMIC DNA]</scope>
    <source>
        <strain evidence="2 3">1099-18</strain>
    </source>
</reference>
<evidence type="ECO:0000313" key="2">
    <source>
        <dbReference type="EMBL" id="KJR84252.1"/>
    </source>
</evidence>
<evidence type="ECO:0000313" key="3">
    <source>
        <dbReference type="Proteomes" id="UP000033710"/>
    </source>
</evidence>
<sequence>MGRRSESQRNIKPDCGLVKENTQAGSNQTDHSSNRPFTSHLPHLRSMHPITAVVPLLLGVVAAIAEPPYGRRIGVDRPASPDPAFPFTDLCPEWRLEYLVAGGELSLWTRCAGPSPQSSVVSLLALDSALVASTQGIQPAHPSNAAPVSFSSTCRDCILPNTGDSLMACNCTANRGTTLWTVDLAEWITAEQGVPCFTDGVVCGTVQSSTGPAPSPSSSTANKPKCTKE</sequence>
<dbReference type="Gene3D" id="2.30.60.10">
    <property type="entry name" value="Cyanovirin-N"/>
    <property type="match status" value="1"/>
</dbReference>
<dbReference type="KEGG" id="ssck:SPSK_09723"/>
<evidence type="ECO:0008006" key="4">
    <source>
        <dbReference type="Google" id="ProtNLM"/>
    </source>
</evidence>
<dbReference type="VEuPathDB" id="FungiDB:SPSK_09723"/>
<feature type="region of interest" description="Disordered" evidence="1">
    <location>
        <begin position="1"/>
        <end position="38"/>
    </location>
</feature>
<organism evidence="2 3">
    <name type="scientific">Sporothrix schenckii 1099-18</name>
    <dbReference type="NCBI Taxonomy" id="1397361"/>
    <lineage>
        <taxon>Eukaryota</taxon>
        <taxon>Fungi</taxon>
        <taxon>Dikarya</taxon>
        <taxon>Ascomycota</taxon>
        <taxon>Pezizomycotina</taxon>
        <taxon>Sordariomycetes</taxon>
        <taxon>Sordariomycetidae</taxon>
        <taxon>Ophiostomatales</taxon>
        <taxon>Ophiostomataceae</taxon>
        <taxon>Sporothrix</taxon>
    </lineage>
</organism>
<feature type="compositionally biased region" description="Polar residues" evidence="1">
    <location>
        <begin position="20"/>
        <end position="37"/>
    </location>
</feature>
<evidence type="ECO:0000256" key="1">
    <source>
        <dbReference type="SAM" id="MobiDB-lite"/>
    </source>
</evidence>
<dbReference type="EMBL" id="AXCR01000007">
    <property type="protein sequence ID" value="KJR84252.1"/>
    <property type="molecule type" value="Genomic_DNA"/>
</dbReference>
<feature type="region of interest" description="Disordered" evidence="1">
    <location>
        <begin position="208"/>
        <end position="229"/>
    </location>
</feature>
<comment type="caution">
    <text evidence="2">The sequence shown here is derived from an EMBL/GenBank/DDBJ whole genome shotgun (WGS) entry which is preliminary data.</text>
</comment>
<proteinExistence type="predicted"/>
<accession>A0A0F2M3L4</accession>
<dbReference type="SUPFAM" id="SSF51322">
    <property type="entry name" value="Cyanovirin-N"/>
    <property type="match status" value="1"/>
</dbReference>
<dbReference type="AlphaFoldDB" id="A0A0F2M3L4"/>
<name>A0A0F2M3L4_SPOSC</name>
<dbReference type="Proteomes" id="UP000033710">
    <property type="component" value="Unassembled WGS sequence"/>
</dbReference>
<feature type="compositionally biased region" description="Low complexity" evidence="1">
    <location>
        <begin position="208"/>
        <end position="221"/>
    </location>
</feature>
<dbReference type="GeneID" id="27671570"/>
<dbReference type="InterPro" id="IPR036673">
    <property type="entry name" value="Cyanovirin-N_sf"/>
</dbReference>